<keyword evidence="1" id="KW-0812">Transmembrane</keyword>
<name>A0ABT4K7U6_9LACO</name>
<protein>
    <recommendedName>
        <fullName evidence="4">Polymerase</fullName>
    </recommendedName>
</protein>
<feature type="transmembrane region" description="Helical" evidence="1">
    <location>
        <begin position="79"/>
        <end position="104"/>
    </location>
</feature>
<dbReference type="EMBL" id="JAKHMS010000015">
    <property type="protein sequence ID" value="MCZ3781794.1"/>
    <property type="molecule type" value="Genomic_DNA"/>
</dbReference>
<feature type="transmembrane region" description="Helical" evidence="1">
    <location>
        <begin position="319"/>
        <end position="343"/>
    </location>
</feature>
<dbReference type="RefSeq" id="WP_251951315.1">
    <property type="nucleotide sequence ID" value="NZ_CAKMAX010000033.1"/>
</dbReference>
<reference evidence="2 3" key="1">
    <citation type="submission" date="2022-01" db="EMBL/GenBank/DDBJ databases">
        <title>VMRC isolate genome collection.</title>
        <authorList>
            <person name="France M."/>
            <person name="Rutt L."/>
            <person name="Humphrys M."/>
            <person name="Ravel J."/>
        </authorList>
    </citation>
    <scope>NUCLEOTIDE SEQUENCE [LARGE SCALE GENOMIC DNA]</scope>
    <source>
        <strain evidence="2 3">C0030B4</strain>
    </source>
</reference>
<feature type="transmembrane region" description="Helical" evidence="1">
    <location>
        <begin position="350"/>
        <end position="367"/>
    </location>
</feature>
<feature type="transmembrane region" description="Helical" evidence="1">
    <location>
        <begin position="157"/>
        <end position="179"/>
    </location>
</feature>
<comment type="caution">
    <text evidence="2">The sequence shown here is derived from an EMBL/GenBank/DDBJ whole genome shotgun (WGS) entry which is preliminary data.</text>
</comment>
<evidence type="ECO:0000256" key="1">
    <source>
        <dbReference type="SAM" id="Phobius"/>
    </source>
</evidence>
<feature type="transmembrane region" description="Helical" evidence="1">
    <location>
        <begin position="20"/>
        <end position="36"/>
    </location>
</feature>
<keyword evidence="3" id="KW-1185">Reference proteome</keyword>
<organism evidence="2 3">
    <name type="scientific">Limosilactobacillus vaginalis</name>
    <dbReference type="NCBI Taxonomy" id="1633"/>
    <lineage>
        <taxon>Bacteria</taxon>
        <taxon>Bacillati</taxon>
        <taxon>Bacillota</taxon>
        <taxon>Bacilli</taxon>
        <taxon>Lactobacillales</taxon>
        <taxon>Lactobacillaceae</taxon>
        <taxon>Limosilactobacillus</taxon>
    </lineage>
</organism>
<keyword evidence="1" id="KW-1133">Transmembrane helix</keyword>
<keyword evidence="1" id="KW-0472">Membrane</keyword>
<feature type="transmembrane region" description="Helical" evidence="1">
    <location>
        <begin position="48"/>
        <end position="67"/>
    </location>
</feature>
<evidence type="ECO:0000313" key="2">
    <source>
        <dbReference type="EMBL" id="MCZ3781794.1"/>
    </source>
</evidence>
<sequence length="397" mass="45437">MQYLSSKYQRLINLELDGQILYEVAFAFYFVIAFLQTSTYTSYFPGNLLHQIAFIPLAIVLFKIIFFDSNTVKKITVNLLFLAILFITWRTSGEFILFPMGIFILGARNVDFKKIIYLYLVLGTILLSFIFFTSLIGLTKNLIFHRGIHTLRRAFGIIYPTDFAAHILYLVLAYCYLYFNKLSWKSYTVFVLLAIFLIKFCDARLNAYALILVIPVMMIGQRAQKGYIVSRAIAIFYWVLPVLAAYITVLLSYLYAPSHQLLEKMNGLLSGRLFYSHEAIKKYGFSLLGQHIHENGYGAADGIKKTIIGNNYFYIDSAFVRLVIIYGIIMALLIVITMTIISYRSIQRANFALASIIVIITISAVVEQRLLDFGYNPFLIAIFAQCYFTNKLTGGEK</sequence>
<gene>
    <name evidence="2" type="ORF">L2504_06580</name>
</gene>
<feature type="transmembrane region" description="Helical" evidence="1">
    <location>
        <begin position="116"/>
        <end position="136"/>
    </location>
</feature>
<evidence type="ECO:0008006" key="4">
    <source>
        <dbReference type="Google" id="ProtNLM"/>
    </source>
</evidence>
<feature type="transmembrane region" description="Helical" evidence="1">
    <location>
        <begin position="235"/>
        <end position="256"/>
    </location>
</feature>
<accession>A0ABT4K7U6</accession>
<feature type="transmembrane region" description="Helical" evidence="1">
    <location>
        <begin position="191"/>
        <end position="214"/>
    </location>
</feature>
<proteinExistence type="predicted"/>
<evidence type="ECO:0000313" key="3">
    <source>
        <dbReference type="Proteomes" id="UP001527392"/>
    </source>
</evidence>
<dbReference type="Proteomes" id="UP001527392">
    <property type="component" value="Unassembled WGS sequence"/>
</dbReference>